<dbReference type="GO" id="GO:0008770">
    <property type="term" value="F:[acyl-carrier-protein] phosphodiesterase activity"/>
    <property type="evidence" value="ECO:0007669"/>
    <property type="project" value="InterPro"/>
</dbReference>
<dbReference type="AlphaFoldDB" id="A0A238V351"/>
<reference evidence="5" key="1">
    <citation type="submission" date="2017-06" db="EMBL/GenBank/DDBJ databases">
        <authorList>
            <person name="Varghese N."/>
            <person name="Submissions S."/>
        </authorList>
    </citation>
    <scope>NUCLEOTIDE SEQUENCE [LARGE SCALE GENOMIC DNA]</scope>
    <source>
        <strain evidence="5">DSM 28041</strain>
    </source>
</reference>
<dbReference type="PANTHER" id="PTHR38764:SF1">
    <property type="entry name" value="ACYL CARRIER PROTEIN PHOSPHODIESTERASE"/>
    <property type="match status" value="1"/>
</dbReference>
<dbReference type="PANTHER" id="PTHR38764">
    <property type="entry name" value="ACYL CARRIER PROTEIN PHOSPHODIESTERASE"/>
    <property type="match status" value="1"/>
</dbReference>
<dbReference type="InterPro" id="IPR007431">
    <property type="entry name" value="ACP_PD"/>
</dbReference>
<dbReference type="EMBL" id="FZNS01000001">
    <property type="protein sequence ID" value="SNR28865.1"/>
    <property type="molecule type" value="Genomic_DNA"/>
</dbReference>
<keyword evidence="5" id="KW-1185">Reference proteome</keyword>
<keyword evidence="2" id="KW-0378">Hydrolase</keyword>
<keyword evidence="3" id="KW-0443">Lipid metabolism</keyword>
<evidence type="ECO:0000256" key="3">
    <source>
        <dbReference type="ARBA" id="ARBA00023098"/>
    </source>
</evidence>
<name>A0A238V351_9BACT</name>
<accession>A0A238V351</accession>
<sequence length="207" mass="23084">MNFLAHLLLSGTPTATPQYADIVVGNFAAEAVRGRAGLLAYPHAVQQGIRLHRFIDSFTDTHPVVRRTTARLRQAGLGKWAGVVSDVGYDHLLARNFADFHVAAEPLPAFAQRLYALLHRRRQELPPPLQQVLYYMRRDDWLTNYAQPAGLERALLGLSRRVPAAAVLTTGAAAFLAELPAYQADFREFWPELRAAVEAEEWRGNTA</sequence>
<proteinExistence type="predicted"/>
<evidence type="ECO:0000313" key="4">
    <source>
        <dbReference type="EMBL" id="SNR28865.1"/>
    </source>
</evidence>
<dbReference type="Pfam" id="PF04336">
    <property type="entry name" value="ACP_PD"/>
    <property type="match status" value="1"/>
</dbReference>
<gene>
    <name evidence="4" type="ORF">SAMN06269173_10160</name>
</gene>
<organism evidence="4 5">
    <name type="scientific">Hymenobacter mucosus</name>
    <dbReference type="NCBI Taxonomy" id="1411120"/>
    <lineage>
        <taxon>Bacteria</taxon>
        <taxon>Pseudomonadati</taxon>
        <taxon>Bacteroidota</taxon>
        <taxon>Cytophagia</taxon>
        <taxon>Cytophagales</taxon>
        <taxon>Hymenobacteraceae</taxon>
        <taxon>Hymenobacter</taxon>
    </lineage>
</organism>
<keyword evidence="1" id="KW-0444">Lipid biosynthesis</keyword>
<protein>
    <submittedName>
        <fullName evidence="4">Acyl carrier protein phosphodiesterase</fullName>
    </submittedName>
</protein>
<dbReference type="RefSeq" id="WP_089331274.1">
    <property type="nucleotide sequence ID" value="NZ_FZNS01000001.1"/>
</dbReference>
<dbReference type="GO" id="GO:0006633">
    <property type="term" value="P:fatty acid biosynthetic process"/>
    <property type="evidence" value="ECO:0007669"/>
    <property type="project" value="InterPro"/>
</dbReference>
<evidence type="ECO:0000313" key="5">
    <source>
        <dbReference type="Proteomes" id="UP000198310"/>
    </source>
</evidence>
<evidence type="ECO:0000256" key="2">
    <source>
        <dbReference type="ARBA" id="ARBA00022801"/>
    </source>
</evidence>
<evidence type="ECO:0000256" key="1">
    <source>
        <dbReference type="ARBA" id="ARBA00022516"/>
    </source>
</evidence>
<dbReference type="Proteomes" id="UP000198310">
    <property type="component" value="Unassembled WGS sequence"/>
</dbReference>